<sequence>MADGSEASDSAAACARCGKPAKLQCPKCLELKLPRQSSAFWFVFSSSVRFSSVTFLYVMSVPLGEEEDVNKLM</sequence>
<name>A0A7N0SZG8_KALFE</name>
<dbReference type="Proteomes" id="UP000594263">
    <property type="component" value="Unplaced"/>
</dbReference>
<keyword evidence="2" id="KW-1185">Reference proteome</keyword>
<proteinExistence type="predicted"/>
<dbReference type="AlphaFoldDB" id="A0A7N0SZG8"/>
<dbReference type="Gramene" id="Kaladp0016s0017.1.v1.1">
    <property type="protein sequence ID" value="Kaladp0016s0017.1.v1.1"/>
    <property type="gene ID" value="Kaladp0016s0017.v1.1"/>
</dbReference>
<dbReference type="EnsemblPlants" id="Kaladp0016s0017.1.v1.1">
    <property type="protein sequence ID" value="Kaladp0016s0017.1.v1.1"/>
    <property type="gene ID" value="Kaladp0016s0017.v1.1"/>
</dbReference>
<reference evidence="1" key="1">
    <citation type="submission" date="2021-01" db="UniProtKB">
        <authorList>
            <consortium name="EnsemblPlants"/>
        </authorList>
    </citation>
    <scope>IDENTIFICATION</scope>
</reference>
<accession>A0A7N0SZG8</accession>
<organism evidence="1 2">
    <name type="scientific">Kalanchoe fedtschenkoi</name>
    <name type="common">Lavender scallops</name>
    <name type="synonym">South American air plant</name>
    <dbReference type="NCBI Taxonomy" id="63787"/>
    <lineage>
        <taxon>Eukaryota</taxon>
        <taxon>Viridiplantae</taxon>
        <taxon>Streptophyta</taxon>
        <taxon>Embryophyta</taxon>
        <taxon>Tracheophyta</taxon>
        <taxon>Spermatophyta</taxon>
        <taxon>Magnoliopsida</taxon>
        <taxon>eudicotyledons</taxon>
        <taxon>Gunneridae</taxon>
        <taxon>Pentapetalae</taxon>
        <taxon>Saxifragales</taxon>
        <taxon>Crassulaceae</taxon>
        <taxon>Kalanchoe</taxon>
    </lineage>
</organism>
<protein>
    <submittedName>
        <fullName evidence="1">Uncharacterized protein</fullName>
    </submittedName>
</protein>
<evidence type="ECO:0000313" key="2">
    <source>
        <dbReference type="Proteomes" id="UP000594263"/>
    </source>
</evidence>
<evidence type="ECO:0000313" key="1">
    <source>
        <dbReference type="EnsemblPlants" id="Kaladp0016s0017.1.v1.1"/>
    </source>
</evidence>